<sequence length="512" mass="58219">MIFSLLKILVKVKWGKTVFSDVDVNTDEELMLFKAQLFALTGVQPERQKVMLKGITLKDENWTSLPFRDGIAVLMMGSKEEDVPTEPAVKPIFIEDMNESELSTALDLPPGLRNVGNTCYLNATVQCLRTVPELTEALKRYNNGQESTPFNSASPYNPAESITNALKYLCESMDAGESRAPVVLIQELHKAFPRFAEKTGTGFWQQQDANECWTELIRMLQQKLPAKENPIAPNDTASYKPRSIIEQYFGGTFDTELKCDESDEEPPTCRKEEFLQLSCFITTECKHMTAGLKNKMVEKITKLSPTLGKDAQYTKTSKISRLPAYLTVQFVRFCYKEKEAINAKILKDVKFTLSFDAFELCSKELQNKLTPMRERFRKMEEAQLQEVQLKGKKKMKDEKKKETKKEPFSFPEDLGSNNSGYYELQAVLTHQGRTSSSGHYVAWVRQNEDAWLKCDDENISVVTSEDVLKLSGGGDWHCAYVLLYGPRVLELPLTTEETPMITEEVVSETIRD</sequence>
<keyword evidence="6 7" id="KW-0788">Thiol protease</keyword>
<evidence type="ECO:0000256" key="2">
    <source>
        <dbReference type="ARBA" id="ARBA00008739"/>
    </source>
</evidence>
<dbReference type="PROSITE" id="PS00299">
    <property type="entry name" value="UBIQUITIN_1"/>
    <property type="match status" value="1"/>
</dbReference>
<dbReference type="InterPro" id="IPR029071">
    <property type="entry name" value="Ubiquitin-like_domsf"/>
</dbReference>
<dbReference type="AlphaFoldDB" id="A0ABD2WEQ3"/>
<dbReference type="Gene3D" id="3.90.70.10">
    <property type="entry name" value="Cysteine proteinases"/>
    <property type="match status" value="1"/>
</dbReference>
<keyword evidence="12" id="KW-1185">Reference proteome</keyword>
<dbReference type="EC" id="3.4.19.12" evidence="7"/>
<dbReference type="FunFam" id="3.90.70.10:FF:000032">
    <property type="entry name" value="Ubiquitin carboxyl-terminal hydrolase 14"/>
    <property type="match status" value="1"/>
</dbReference>
<feature type="region of interest" description="Disordered" evidence="8">
    <location>
        <begin position="388"/>
        <end position="410"/>
    </location>
</feature>
<feature type="compositionally biased region" description="Basic and acidic residues" evidence="8">
    <location>
        <begin position="395"/>
        <end position="407"/>
    </location>
</feature>
<protein>
    <recommendedName>
        <fullName evidence="7">Ubiquitin carboxyl-terminal hydrolase</fullName>
        <ecNumber evidence="7">3.4.19.12</ecNumber>
    </recommendedName>
</protein>
<evidence type="ECO:0000256" key="5">
    <source>
        <dbReference type="ARBA" id="ARBA00022801"/>
    </source>
</evidence>
<dbReference type="InterPro" id="IPR001394">
    <property type="entry name" value="Peptidase_C19_UCH"/>
</dbReference>
<dbReference type="Pfam" id="PF00443">
    <property type="entry name" value="UCH"/>
    <property type="match status" value="1"/>
</dbReference>
<dbReference type="PANTHER" id="PTHR43982">
    <property type="entry name" value="UBIQUITIN CARBOXYL-TERMINAL HYDROLASE"/>
    <property type="match status" value="1"/>
</dbReference>
<dbReference type="PROSITE" id="PS00972">
    <property type="entry name" value="USP_1"/>
    <property type="match status" value="1"/>
</dbReference>
<evidence type="ECO:0000313" key="11">
    <source>
        <dbReference type="EMBL" id="KAL3391386.1"/>
    </source>
</evidence>
<dbReference type="InterPro" id="IPR038765">
    <property type="entry name" value="Papain-like_cys_pep_sf"/>
</dbReference>
<dbReference type="InterPro" id="IPR018200">
    <property type="entry name" value="USP_CS"/>
</dbReference>
<dbReference type="Proteomes" id="UP001627154">
    <property type="component" value="Unassembled WGS sequence"/>
</dbReference>
<dbReference type="InterPro" id="IPR000626">
    <property type="entry name" value="Ubiquitin-like_dom"/>
</dbReference>
<dbReference type="InterPro" id="IPR019954">
    <property type="entry name" value="Ubiquitin_CS"/>
</dbReference>
<organism evidence="11 12">
    <name type="scientific">Trichogramma kaykai</name>
    <dbReference type="NCBI Taxonomy" id="54128"/>
    <lineage>
        <taxon>Eukaryota</taxon>
        <taxon>Metazoa</taxon>
        <taxon>Ecdysozoa</taxon>
        <taxon>Arthropoda</taxon>
        <taxon>Hexapoda</taxon>
        <taxon>Insecta</taxon>
        <taxon>Pterygota</taxon>
        <taxon>Neoptera</taxon>
        <taxon>Endopterygota</taxon>
        <taxon>Hymenoptera</taxon>
        <taxon>Apocrita</taxon>
        <taxon>Proctotrupomorpha</taxon>
        <taxon>Chalcidoidea</taxon>
        <taxon>Trichogrammatidae</taxon>
        <taxon>Trichogramma</taxon>
    </lineage>
</organism>
<evidence type="ECO:0000256" key="1">
    <source>
        <dbReference type="ARBA" id="ARBA00000707"/>
    </source>
</evidence>
<feature type="domain" description="Ubiquitin-like" evidence="9">
    <location>
        <begin position="6"/>
        <end position="82"/>
    </location>
</feature>
<evidence type="ECO:0000256" key="4">
    <source>
        <dbReference type="ARBA" id="ARBA00022786"/>
    </source>
</evidence>
<evidence type="ECO:0000256" key="7">
    <source>
        <dbReference type="RuleBase" id="RU366025"/>
    </source>
</evidence>
<dbReference type="PROSITE" id="PS50235">
    <property type="entry name" value="USP_3"/>
    <property type="match status" value="1"/>
</dbReference>
<dbReference type="SUPFAM" id="SSF54001">
    <property type="entry name" value="Cysteine proteinases"/>
    <property type="match status" value="1"/>
</dbReference>
<evidence type="ECO:0000259" key="10">
    <source>
        <dbReference type="PROSITE" id="PS50235"/>
    </source>
</evidence>
<dbReference type="SUPFAM" id="SSF54236">
    <property type="entry name" value="Ubiquitin-like"/>
    <property type="match status" value="1"/>
</dbReference>
<evidence type="ECO:0000256" key="6">
    <source>
        <dbReference type="ARBA" id="ARBA00022807"/>
    </source>
</evidence>
<keyword evidence="5 7" id="KW-0378">Hydrolase</keyword>
<dbReference type="InterPro" id="IPR028889">
    <property type="entry name" value="USP"/>
</dbReference>
<dbReference type="PROSITE" id="PS00973">
    <property type="entry name" value="USP_2"/>
    <property type="match status" value="1"/>
</dbReference>
<dbReference type="Gene3D" id="3.10.20.90">
    <property type="entry name" value="Phosphatidylinositol 3-kinase Catalytic Subunit, Chain A, domain 1"/>
    <property type="match status" value="1"/>
</dbReference>
<evidence type="ECO:0000313" key="12">
    <source>
        <dbReference type="Proteomes" id="UP001627154"/>
    </source>
</evidence>
<proteinExistence type="inferred from homology"/>
<dbReference type="PROSITE" id="PS50053">
    <property type="entry name" value="UBIQUITIN_2"/>
    <property type="match status" value="1"/>
</dbReference>
<dbReference type="CDD" id="cd16104">
    <property type="entry name" value="Ubl_USP14_like"/>
    <property type="match status" value="1"/>
</dbReference>
<dbReference type="GO" id="GO:0004843">
    <property type="term" value="F:cysteine-type deubiquitinase activity"/>
    <property type="evidence" value="ECO:0007669"/>
    <property type="project" value="UniProtKB-UniRule"/>
</dbReference>
<reference evidence="11 12" key="1">
    <citation type="journal article" date="2024" name="bioRxiv">
        <title>A reference genome for Trichogramma kaykai: A tiny desert-dwelling parasitoid wasp with competing sex-ratio distorters.</title>
        <authorList>
            <person name="Culotta J."/>
            <person name="Lindsey A.R."/>
        </authorList>
    </citation>
    <scope>NUCLEOTIDE SEQUENCE [LARGE SCALE GENOMIC DNA]</scope>
    <source>
        <strain evidence="11 12">KSX58</strain>
    </source>
</reference>
<dbReference type="PANTHER" id="PTHR43982:SF1">
    <property type="entry name" value="UBIQUITIN CARBOXYL-TERMINAL HYDROLASE 14"/>
    <property type="match status" value="1"/>
</dbReference>
<dbReference type="InterPro" id="IPR044635">
    <property type="entry name" value="UBP14-like"/>
</dbReference>
<feature type="domain" description="USP" evidence="10">
    <location>
        <begin position="110"/>
        <end position="487"/>
    </location>
</feature>
<dbReference type="CDD" id="cd02657">
    <property type="entry name" value="Peptidase_C19A"/>
    <property type="match status" value="1"/>
</dbReference>
<name>A0ABD2WEQ3_9HYME</name>
<accession>A0ABD2WEQ3</accession>
<keyword evidence="3 7" id="KW-0645">Protease</keyword>
<comment type="similarity">
    <text evidence="2">Belongs to the peptidase C19 family. USP14/UBP6 subfamily.</text>
</comment>
<evidence type="ECO:0000256" key="8">
    <source>
        <dbReference type="SAM" id="MobiDB-lite"/>
    </source>
</evidence>
<comment type="catalytic activity">
    <reaction evidence="1 7">
        <text>Thiol-dependent hydrolysis of ester, thioester, amide, peptide and isopeptide bonds formed by the C-terminal Gly of ubiquitin (a 76-residue protein attached to proteins as an intracellular targeting signal).</text>
        <dbReference type="EC" id="3.4.19.12"/>
    </reaction>
</comment>
<dbReference type="SMART" id="SM00213">
    <property type="entry name" value="UBQ"/>
    <property type="match status" value="1"/>
</dbReference>
<evidence type="ECO:0000259" key="9">
    <source>
        <dbReference type="PROSITE" id="PS50053"/>
    </source>
</evidence>
<keyword evidence="4 7" id="KW-0833">Ubl conjugation pathway</keyword>
<dbReference type="GO" id="GO:0006508">
    <property type="term" value="P:proteolysis"/>
    <property type="evidence" value="ECO:0007669"/>
    <property type="project" value="UniProtKB-KW"/>
</dbReference>
<gene>
    <name evidence="11" type="ORF">TKK_014096</name>
</gene>
<evidence type="ECO:0000256" key="3">
    <source>
        <dbReference type="ARBA" id="ARBA00022670"/>
    </source>
</evidence>
<dbReference type="EMBL" id="JBJJXI010000111">
    <property type="protein sequence ID" value="KAL3391386.1"/>
    <property type="molecule type" value="Genomic_DNA"/>
</dbReference>
<comment type="caution">
    <text evidence="11">The sequence shown here is derived from an EMBL/GenBank/DDBJ whole genome shotgun (WGS) entry which is preliminary data.</text>
</comment>